<proteinExistence type="predicted"/>
<evidence type="ECO:0000313" key="1">
    <source>
        <dbReference type="EMBL" id="GAI78112.1"/>
    </source>
</evidence>
<organism evidence="1">
    <name type="scientific">marine sediment metagenome</name>
    <dbReference type="NCBI Taxonomy" id="412755"/>
    <lineage>
        <taxon>unclassified sequences</taxon>
        <taxon>metagenomes</taxon>
        <taxon>ecological metagenomes</taxon>
    </lineage>
</organism>
<sequence>MRKYSEETITLSELSWLLWSTQGVREIYQNSITMR</sequence>
<comment type="caution">
    <text evidence="1">The sequence shown here is derived from an EMBL/GenBank/DDBJ whole genome shotgun (WGS) entry which is preliminary data.</text>
</comment>
<reference evidence="1" key="1">
    <citation type="journal article" date="2014" name="Front. Microbiol.">
        <title>High frequency of phylogenetically diverse reductive dehalogenase-homologous genes in deep subseafloor sedimentary metagenomes.</title>
        <authorList>
            <person name="Kawai M."/>
            <person name="Futagami T."/>
            <person name="Toyoda A."/>
            <person name="Takaki Y."/>
            <person name="Nishi S."/>
            <person name="Hori S."/>
            <person name="Arai W."/>
            <person name="Tsubouchi T."/>
            <person name="Morono Y."/>
            <person name="Uchiyama I."/>
            <person name="Ito T."/>
            <person name="Fujiyama A."/>
            <person name="Inagaki F."/>
            <person name="Takami H."/>
        </authorList>
    </citation>
    <scope>NUCLEOTIDE SEQUENCE</scope>
    <source>
        <strain evidence="1">Expedition CK06-06</strain>
    </source>
</reference>
<protein>
    <submittedName>
        <fullName evidence="1">Uncharacterized protein</fullName>
    </submittedName>
</protein>
<feature type="non-terminal residue" evidence="1">
    <location>
        <position position="35"/>
    </location>
</feature>
<accession>X1RBI8</accession>
<dbReference type="EMBL" id="BARW01011903">
    <property type="protein sequence ID" value="GAI78112.1"/>
    <property type="molecule type" value="Genomic_DNA"/>
</dbReference>
<name>X1RBI8_9ZZZZ</name>
<gene>
    <name evidence="1" type="ORF">S12H4_22719</name>
</gene>
<dbReference type="AlphaFoldDB" id="X1RBI8"/>